<evidence type="ECO:0000259" key="1">
    <source>
        <dbReference type="Pfam" id="PF13340"/>
    </source>
</evidence>
<dbReference type="PANTHER" id="PTHR30007:SF0">
    <property type="entry name" value="TRANSPOSASE"/>
    <property type="match status" value="1"/>
</dbReference>
<feature type="domain" description="Insertion element IS402-like" evidence="1">
    <location>
        <begin position="18"/>
        <end position="92"/>
    </location>
</feature>
<dbReference type="Pfam" id="PF13340">
    <property type="entry name" value="DUF4096"/>
    <property type="match status" value="1"/>
</dbReference>
<comment type="caution">
    <text evidence="2">The sequence shown here is derived from an EMBL/GenBank/DDBJ whole genome shotgun (WGS) entry which is preliminary data.</text>
</comment>
<dbReference type="EMBL" id="AUZX01011133">
    <property type="protein sequence ID" value="EQD44241.1"/>
    <property type="molecule type" value="Genomic_DNA"/>
</dbReference>
<feature type="non-terminal residue" evidence="2">
    <location>
        <position position="157"/>
    </location>
</feature>
<protein>
    <submittedName>
        <fullName evidence="2">Transposase</fullName>
    </submittedName>
</protein>
<gene>
    <name evidence="2" type="ORF">B1A_15173</name>
</gene>
<proteinExistence type="predicted"/>
<organism evidence="2">
    <name type="scientific">mine drainage metagenome</name>
    <dbReference type="NCBI Taxonomy" id="410659"/>
    <lineage>
        <taxon>unclassified sequences</taxon>
        <taxon>metagenomes</taxon>
        <taxon>ecological metagenomes</taxon>
    </lineage>
</organism>
<dbReference type="InterPro" id="IPR025161">
    <property type="entry name" value="IS402-like_dom"/>
</dbReference>
<name>T0Z8A6_9ZZZZ</name>
<sequence>MAKRKKAVEPLPTIWQVNEELWEIIRLTLEGLDPPAKTGRPRTGQREALDGIIYVMRTGGQWNQLPRKFGDDSSVHRTMQRWIAKGVFQRIWAILIESCDELGGVNWEWQSADGAMGKARFGGILSAPNPTDRGKPGIPMHRDSVIVEADGGPMGVV</sequence>
<reference evidence="2" key="2">
    <citation type="journal article" date="2014" name="ISME J.">
        <title>Microbial stratification in low pH oxic and suboxic macroscopic growths along an acid mine drainage.</title>
        <authorList>
            <person name="Mendez-Garcia C."/>
            <person name="Mesa V."/>
            <person name="Sprenger R.R."/>
            <person name="Richter M."/>
            <person name="Diez M.S."/>
            <person name="Solano J."/>
            <person name="Bargiela R."/>
            <person name="Golyshina O.V."/>
            <person name="Manteca A."/>
            <person name="Ramos J.L."/>
            <person name="Gallego J.R."/>
            <person name="Llorente I."/>
            <person name="Martins Dos Santos V.A."/>
            <person name="Jensen O.N."/>
            <person name="Pelaez A.I."/>
            <person name="Sanchez J."/>
            <person name="Ferrer M."/>
        </authorList>
    </citation>
    <scope>NUCLEOTIDE SEQUENCE</scope>
</reference>
<evidence type="ECO:0000313" key="2">
    <source>
        <dbReference type="EMBL" id="EQD44241.1"/>
    </source>
</evidence>
<reference evidence="2" key="1">
    <citation type="submission" date="2013-08" db="EMBL/GenBank/DDBJ databases">
        <authorList>
            <person name="Mendez C."/>
            <person name="Richter M."/>
            <person name="Ferrer M."/>
            <person name="Sanchez J."/>
        </authorList>
    </citation>
    <scope>NUCLEOTIDE SEQUENCE</scope>
</reference>
<accession>T0Z8A6</accession>
<dbReference type="PANTHER" id="PTHR30007">
    <property type="entry name" value="PHP DOMAIN PROTEIN"/>
    <property type="match status" value="1"/>
</dbReference>
<dbReference type="AlphaFoldDB" id="T0Z8A6"/>